<dbReference type="PANTHER" id="PTHR40396">
    <property type="entry name" value="ATPASE-LIKE PROTEIN"/>
    <property type="match status" value="1"/>
</dbReference>
<evidence type="ECO:0000313" key="3">
    <source>
        <dbReference type="Proteomes" id="UP001209854"/>
    </source>
</evidence>
<evidence type="ECO:0000259" key="1">
    <source>
        <dbReference type="Pfam" id="PF13304"/>
    </source>
</evidence>
<reference evidence="2 3" key="1">
    <citation type="submission" date="2022-10" db="EMBL/GenBank/DDBJ databases">
        <title>High-quality genome sequences of two octocoral-associated bacteria, Endozoicomonas euniceicola EF212 and Endozoicomonas gorgoniicola PS125.</title>
        <authorList>
            <person name="Chiou Y.-J."/>
            <person name="Chen Y.-H."/>
        </authorList>
    </citation>
    <scope>NUCLEOTIDE SEQUENCE [LARGE SCALE GENOMIC DNA]</scope>
    <source>
        <strain evidence="2 3">PS125</strain>
    </source>
</reference>
<dbReference type="Pfam" id="PF13304">
    <property type="entry name" value="AAA_21"/>
    <property type="match status" value="1"/>
</dbReference>
<comment type="caution">
    <text evidence="2">The sequence shown here is derived from an EMBL/GenBank/DDBJ whole genome shotgun (WGS) entry which is preliminary data.</text>
</comment>
<sequence length="423" mass="48341">MVASTSTKENFNLSNIKEINSYGVKNVLKSATIFGANASGKSNLSRAIATLKKIVLESLDSISDKAIDNAIPFLLKEDLYDQPTEFEVTFLANGNMYRYGISIEKGLIAEEWLYWTKTSRETQLFHREGQKVTFNQRSFSEARSFVNKDGDSWNIEKTKPFVPFISVLSQFDGEKSVVVTDWFQSLNVISGLDDHGFKEFTIGLFENNSDFKEWALEILKSLQIEDIIVDEVEDKIPLPTKRKSLEDSDLDDALNKLQGFIEKNNIKKKLIKIIKLNPETDKFYSFPLALESEGTKKLIYLLGPLYEVIKNEEVLIVDEFDNKFHTLLCKFILDLYYASNHGSSQLIVTCHDTNLLTKNLFRRDQIWFTEKNALNESEIYSLIEYKEHYTRKEGSYSKDYLSGKYGAIPLFGSIASIGDILNG</sequence>
<dbReference type="GO" id="GO:0005524">
    <property type="term" value="F:ATP binding"/>
    <property type="evidence" value="ECO:0007669"/>
    <property type="project" value="UniProtKB-KW"/>
</dbReference>
<dbReference type="PANTHER" id="PTHR40396:SF1">
    <property type="entry name" value="ATPASE AAA-TYPE CORE DOMAIN-CONTAINING PROTEIN"/>
    <property type="match status" value="1"/>
</dbReference>
<keyword evidence="2" id="KW-0067">ATP-binding</keyword>
<dbReference type="RefSeq" id="WP_262563712.1">
    <property type="nucleotide sequence ID" value="NZ_JAPFCC010000001.1"/>
</dbReference>
<dbReference type="EMBL" id="JAPFCC010000001">
    <property type="protein sequence ID" value="MCW7553972.1"/>
    <property type="molecule type" value="Genomic_DNA"/>
</dbReference>
<dbReference type="InterPro" id="IPR003959">
    <property type="entry name" value="ATPase_AAA_core"/>
</dbReference>
<keyword evidence="2" id="KW-0547">Nucleotide-binding</keyword>
<proteinExistence type="predicted"/>
<gene>
    <name evidence="2" type="ORF">NX722_15350</name>
</gene>
<dbReference type="Proteomes" id="UP001209854">
    <property type="component" value="Unassembled WGS sequence"/>
</dbReference>
<keyword evidence="3" id="KW-1185">Reference proteome</keyword>
<feature type="domain" description="ATPase AAA-type core" evidence="1">
    <location>
        <begin position="32"/>
        <end position="356"/>
    </location>
</feature>
<accession>A0ABT3MX76</accession>
<protein>
    <submittedName>
        <fullName evidence="2">ATP-binding protein</fullName>
    </submittedName>
</protein>
<dbReference type="InterPro" id="IPR027417">
    <property type="entry name" value="P-loop_NTPase"/>
</dbReference>
<dbReference type="SUPFAM" id="SSF52540">
    <property type="entry name" value="P-loop containing nucleoside triphosphate hydrolases"/>
    <property type="match status" value="1"/>
</dbReference>
<name>A0ABT3MX76_9GAMM</name>
<organism evidence="2 3">
    <name type="scientific">Endozoicomonas gorgoniicola</name>
    <dbReference type="NCBI Taxonomy" id="1234144"/>
    <lineage>
        <taxon>Bacteria</taxon>
        <taxon>Pseudomonadati</taxon>
        <taxon>Pseudomonadota</taxon>
        <taxon>Gammaproteobacteria</taxon>
        <taxon>Oceanospirillales</taxon>
        <taxon>Endozoicomonadaceae</taxon>
        <taxon>Endozoicomonas</taxon>
    </lineage>
</organism>
<evidence type="ECO:0000313" key="2">
    <source>
        <dbReference type="EMBL" id="MCW7553972.1"/>
    </source>
</evidence>
<dbReference type="Gene3D" id="3.40.50.300">
    <property type="entry name" value="P-loop containing nucleotide triphosphate hydrolases"/>
    <property type="match status" value="1"/>
</dbReference>